<keyword evidence="3" id="KW-1185">Reference proteome</keyword>
<accession>A0A0U3EAF2</accession>
<protein>
    <submittedName>
        <fullName evidence="2">Hydrolase</fullName>
    </submittedName>
</protein>
<proteinExistence type="predicted"/>
<evidence type="ECO:0000313" key="2">
    <source>
        <dbReference type="EMBL" id="ALV28529.1"/>
    </source>
</evidence>
<dbReference type="GO" id="GO:0046503">
    <property type="term" value="P:glycerolipid catabolic process"/>
    <property type="evidence" value="ECO:0007669"/>
    <property type="project" value="TreeGrafter"/>
</dbReference>
<dbReference type="InterPro" id="IPR029058">
    <property type="entry name" value="AB_hydrolase_fold"/>
</dbReference>
<dbReference type="InterPro" id="IPR000073">
    <property type="entry name" value="AB_hydrolase_1"/>
</dbReference>
<dbReference type="KEGG" id="pphr:APZ00_16870"/>
<dbReference type="Proteomes" id="UP000064921">
    <property type="component" value="Chromosome"/>
</dbReference>
<dbReference type="PANTHER" id="PTHR43433">
    <property type="entry name" value="HYDROLASE, ALPHA/BETA FOLD FAMILY PROTEIN"/>
    <property type="match status" value="1"/>
</dbReference>
<name>A0A0U3EAF2_9HYPH</name>
<organism evidence="2 3">
    <name type="scientific">Pannonibacter phragmitetus</name>
    <dbReference type="NCBI Taxonomy" id="121719"/>
    <lineage>
        <taxon>Bacteria</taxon>
        <taxon>Pseudomonadati</taxon>
        <taxon>Pseudomonadota</taxon>
        <taxon>Alphaproteobacteria</taxon>
        <taxon>Hyphomicrobiales</taxon>
        <taxon>Stappiaceae</taxon>
        <taxon>Pannonibacter</taxon>
    </lineage>
</organism>
<dbReference type="Gene3D" id="3.40.50.1820">
    <property type="entry name" value="alpha/beta hydrolase"/>
    <property type="match status" value="1"/>
</dbReference>
<dbReference type="EMBL" id="CP013068">
    <property type="protein sequence ID" value="ALV28529.1"/>
    <property type="molecule type" value="Genomic_DNA"/>
</dbReference>
<dbReference type="SUPFAM" id="SSF53474">
    <property type="entry name" value="alpha/beta-Hydrolases"/>
    <property type="match status" value="1"/>
</dbReference>
<sequence>MVIDMRVAEHQGIRLATEAFGDPHDPAVLLVMGATASMLGWPDEFCAALAGRGLYVIRFDHRDTGQSTAFPPGEATYAVEDMAGDAVAVLDAYGIGNAHLAGMSLGGYIAQMLAVTQPERTASLTLIASEPLGWDGAELPHISQAFLDHFGTLGALDWSDRGAVADFLVESERLCAGTGAPFDEDRERTRVERVMSRTGSLPSMFNHGALATREDWTGRFREVSCPVLVIHGAEDPILPIENGRAIADGIPGALLTVLAGTGHEIPLSRIPDIADQIALHVRGLQA</sequence>
<dbReference type="InterPro" id="IPR050471">
    <property type="entry name" value="AB_hydrolase"/>
</dbReference>
<keyword evidence="2" id="KW-0378">Hydrolase</keyword>
<gene>
    <name evidence="2" type="ORF">APZ00_16870</name>
</gene>
<dbReference type="PANTHER" id="PTHR43433:SF5">
    <property type="entry name" value="AB HYDROLASE-1 DOMAIN-CONTAINING PROTEIN"/>
    <property type="match status" value="1"/>
</dbReference>
<dbReference type="GO" id="GO:0004806">
    <property type="term" value="F:triacylglycerol lipase activity"/>
    <property type="evidence" value="ECO:0007669"/>
    <property type="project" value="TreeGrafter"/>
</dbReference>
<evidence type="ECO:0000313" key="3">
    <source>
        <dbReference type="Proteomes" id="UP000064921"/>
    </source>
</evidence>
<dbReference type="Pfam" id="PF00561">
    <property type="entry name" value="Abhydrolase_1"/>
    <property type="match status" value="1"/>
</dbReference>
<feature type="domain" description="AB hydrolase-1" evidence="1">
    <location>
        <begin position="26"/>
        <end position="266"/>
    </location>
</feature>
<reference evidence="2 3" key="1">
    <citation type="submission" date="2015-10" db="EMBL/GenBank/DDBJ databases">
        <title>The world's first case of liver abscess caused by Pannonibacter phragmitetus.</title>
        <authorList>
            <person name="Ming D."/>
            <person name="Wang M."/>
            <person name="Zhou Y."/>
            <person name="Jiang T."/>
            <person name="Hu S."/>
        </authorList>
    </citation>
    <scope>NUCLEOTIDE SEQUENCE [LARGE SCALE GENOMIC DNA]</scope>
    <source>
        <strain evidence="2 3">31801</strain>
    </source>
</reference>
<evidence type="ECO:0000259" key="1">
    <source>
        <dbReference type="Pfam" id="PF00561"/>
    </source>
</evidence>
<dbReference type="AlphaFoldDB" id="A0A0U3EAF2"/>